<dbReference type="Pfam" id="PF08706">
    <property type="entry name" value="D5_N"/>
    <property type="match status" value="1"/>
</dbReference>
<dbReference type="PANTHER" id="PTHR35372">
    <property type="entry name" value="ATP BINDING PROTEIN-RELATED"/>
    <property type="match status" value="1"/>
</dbReference>
<dbReference type="AlphaFoldDB" id="A0AAV2WG55"/>
<dbReference type="NCBIfam" id="TIGR01613">
    <property type="entry name" value="primase_Cterm"/>
    <property type="match status" value="1"/>
</dbReference>
<evidence type="ECO:0000259" key="5">
    <source>
        <dbReference type="PROSITE" id="PS51206"/>
    </source>
</evidence>
<dbReference type="Proteomes" id="UP000028864">
    <property type="component" value="Unassembled WGS sequence"/>
</dbReference>
<organism evidence="6 7">
    <name type="scientific">Mycolicibacterium neoaurum</name>
    <name type="common">Mycobacterium neoaurum</name>
    <dbReference type="NCBI Taxonomy" id="1795"/>
    <lineage>
        <taxon>Bacteria</taxon>
        <taxon>Bacillati</taxon>
        <taxon>Actinomycetota</taxon>
        <taxon>Actinomycetes</taxon>
        <taxon>Mycobacteriales</taxon>
        <taxon>Mycobacteriaceae</taxon>
        <taxon>Mycolicibacterium</taxon>
    </lineage>
</organism>
<protein>
    <submittedName>
        <fullName evidence="6">Bacteriophage protein</fullName>
    </submittedName>
</protein>
<dbReference type="PROSITE" id="PS51206">
    <property type="entry name" value="SF3_HELICASE_1"/>
    <property type="match status" value="1"/>
</dbReference>
<dbReference type="SUPFAM" id="SSF52540">
    <property type="entry name" value="P-loop containing nucleoside triphosphate hydrolases"/>
    <property type="match status" value="1"/>
</dbReference>
<reference evidence="6" key="2">
    <citation type="submission" date="2015-09" db="EMBL/GenBank/DDBJ databases">
        <title>Draft genome sequence of Mycobacterium neoaurum DSM 44074.</title>
        <authorList>
            <person name="Croce O."/>
            <person name="Robert C."/>
            <person name="Raoult D."/>
            <person name="Drancourt M."/>
        </authorList>
    </citation>
    <scope>NUCLEOTIDE SEQUENCE</scope>
    <source>
        <strain evidence="6">DSM 44074</strain>
    </source>
</reference>
<evidence type="ECO:0000256" key="3">
    <source>
        <dbReference type="ARBA" id="ARBA00022840"/>
    </source>
</evidence>
<feature type="region of interest" description="Disordered" evidence="4">
    <location>
        <begin position="21"/>
        <end position="53"/>
    </location>
</feature>
<evidence type="ECO:0000313" key="6">
    <source>
        <dbReference type="EMBL" id="CDQ43190.1"/>
    </source>
</evidence>
<feature type="compositionally biased region" description="Low complexity" evidence="4">
    <location>
        <begin position="21"/>
        <end position="34"/>
    </location>
</feature>
<keyword evidence="3" id="KW-0067">ATP-binding</keyword>
<proteinExistence type="predicted"/>
<dbReference type="InterPro" id="IPR014818">
    <property type="entry name" value="Phage/plasmid_primase_P4_C"/>
</dbReference>
<evidence type="ECO:0000313" key="7">
    <source>
        <dbReference type="Proteomes" id="UP000028864"/>
    </source>
</evidence>
<dbReference type="EMBL" id="LK021337">
    <property type="protein sequence ID" value="CDQ43190.1"/>
    <property type="molecule type" value="Genomic_DNA"/>
</dbReference>
<dbReference type="GO" id="GO:0005524">
    <property type="term" value="F:ATP binding"/>
    <property type="evidence" value="ECO:0007669"/>
    <property type="project" value="UniProtKB-KW"/>
</dbReference>
<evidence type="ECO:0000256" key="4">
    <source>
        <dbReference type="SAM" id="MobiDB-lite"/>
    </source>
</evidence>
<keyword evidence="1" id="KW-0547">Nucleotide-binding</keyword>
<dbReference type="Gene3D" id="3.40.50.300">
    <property type="entry name" value="P-loop containing nucleotide triphosphate hydrolases"/>
    <property type="match status" value="1"/>
</dbReference>
<dbReference type="InterPro" id="IPR014015">
    <property type="entry name" value="Helicase_SF3_DNA-vir"/>
</dbReference>
<keyword evidence="2" id="KW-0378">Hydrolase</keyword>
<sequence>MYAIDQVANISETALRERWQSRWQKSQQSKQTSTGRTDVSTPKAKRKVSDMPIEESLSKGQVRMAAGLCNTYHDKLIYVPEIGWYWWDKKRWQEDSLGKITQFVLATIAKAMKIAGKRMQSGDHEDTVYGDKLWQDAESCQSAAGIEGITRIARTWKGFATPVTSLDADPYTVNLQNLTLNLETGETRNHDSADLITKIANAQYDSSSQCPQWLEYLTKVLPDSEVREFVQVLMGLALAGTQLEHILVIFKGNGRNGKGVFEDVMRHVLGDYAVAAASDLFTASPNAHTTSQTDLMGSRLAVIDETESDARLSEALLKKMTGGGTHTARRMRQNNIRFDMTWLPLMITNYLPRVTSQGADIWDRLVIVDFPTYFKPGEQDKFLREKLKTETDGIFMWAYEGWRKYQQDGYRMTLPESVVAAGLEYRHSQDKLQMWIDQRCQIGHGDLFKTKPTVLLDDYNTWVRSQDSAELLPKKQFLDLLRRKNFSYQTNRAVLVGVRLDPSRVDLSRENGGPVGVGHSGLVTSETRSEQGIGGKGEIKSVTP</sequence>
<dbReference type="GO" id="GO:0016787">
    <property type="term" value="F:hydrolase activity"/>
    <property type="evidence" value="ECO:0007669"/>
    <property type="project" value="UniProtKB-KW"/>
</dbReference>
<reference evidence="6" key="1">
    <citation type="submission" date="2014-05" db="EMBL/GenBank/DDBJ databases">
        <authorList>
            <person name="Urmite Genomes"/>
        </authorList>
    </citation>
    <scope>NUCLEOTIDE SEQUENCE</scope>
    <source>
        <strain evidence="6">DSM 44074</strain>
    </source>
</reference>
<dbReference type="InterPro" id="IPR051620">
    <property type="entry name" value="ORF904-like_C"/>
</dbReference>
<dbReference type="PANTHER" id="PTHR35372:SF2">
    <property type="entry name" value="SF3 HELICASE DOMAIN-CONTAINING PROTEIN"/>
    <property type="match status" value="1"/>
</dbReference>
<dbReference type="InterPro" id="IPR006500">
    <property type="entry name" value="Helicase_put_C_phage/plasmid"/>
</dbReference>
<accession>A0AAV2WG55</accession>
<name>A0AAV2WG55_MYCNE</name>
<dbReference type="InterPro" id="IPR027417">
    <property type="entry name" value="P-loop_NTPase"/>
</dbReference>
<gene>
    <name evidence="6" type="ORF">BN1047_01053</name>
</gene>
<dbReference type="Pfam" id="PF19263">
    <property type="entry name" value="DUF5906"/>
    <property type="match status" value="1"/>
</dbReference>
<evidence type="ECO:0000256" key="1">
    <source>
        <dbReference type="ARBA" id="ARBA00022741"/>
    </source>
</evidence>
<dbReference type="InterPro" id="IPR045455">
    <property type="entry name" value="NrS-1_pol-like_helicase"/>
</dbReference>
<feature type="domain" description="SF3 helicase" evidence="5">
    <location>
        <begin position="225"/>
        <end position="383"/>
    </location>
</feature>
<evidence type="ECO:0000256" key="2">
    <source>
        <dbReference type="ARBA" id="ARBA00022801"/>
    </source>
</evidence>
<dbReference type="SMART" id="SM00885">
    <property type="entry name" value="D5_N"/>
    <property type="match status" value="1"/>
</dbReference>